<dbReference type="Gene3D" id="3.30.560.10">
    <property type="entry name" value="Glucose Oxidase, domain 3"/>
    <property type="match status" value="1"/>
</dbReference>
<protein>
    <submittedName>
        <fullName evidence="2">ALKJ-like protein</fullName>
    </submittedName>
</protein>
<sequence>MYDYLKTGPLAQTGLDGSAFLHIDKAKIGKSAPDIQIIFFNFLFGENFLNFEDKKDFNRHGFVTDIYTTWPKSRGSIKLRSADPFDYPLIHANYYSNYEDIKTVLGGIRV</sequence>
<evidence type="ECO:0000313" key="3">
    <source>
        <dbReference type="Proteomes" id="UP001164746"/>
    </source>
</evidence>
<name>A0ABY7FMJ9_MYAAR</name>
<feature type="domain" description="Glucose-methanol-choline oxidoreductase C-terminal" evidence="1">
    <location>
        <begin position="71"/>
        <end position="109"/>
    </location>
</feature>
<dbReference type="InterPro" id="IPR012132">
    <property type="entry name" value="GMC_OxRdtase"/>
</dbReference>
<keyword evidence="3" id="KW-1185">Reference proteome</keyword>
<evidence type="ECO:0000313" key="2">
    <source>
        <dbReference type="EMBL" id="WAR23420.1"/>
    </source>
</evidence>
<dbReference type="Pfam" id="PF05199">
    <property type="entry name" value="GMC_oxred_C"/>
    <property type="match status" value="1"/>
</dbReference>
<evidence type="ECO:0000259" key="1">
    <source>
        <dbReference type="Pfam" id="PF05199"/>
    </source>
</evidence>
<dbReference type="SUPFAM" id="SSF54373">
    <property type="entry name" value="FAD-linked reductases, C-terminal domain"/>
    <property type="match status" value="1"/>
</dbReference>
<proteinExistence type="predicted"/>
<dbReference type="PANTHER" id="PTHR11552">
    <property type="entry name" value="GLUCOSE-METHANOL-CHOLINE GMC OXIDOREDUCTASE"/>
    <property type="match status" value="1"/>
</dbReference>
<dbReference type="InterPro" id="IPR007867">
    <property type="entry name" value="GMC_OxRtase_C"/>
</dbReference>
<organism evidence="2 3">
    <name type="scientific">Mya arenaria</name>
    <name type="common">Soft-shell clam</name>
    <dbReference type="NCBI Taxonomy" id="6604"/>
    <lineage>
        <taxon>Eukaryota</taxon>
        <taxon>Metazoa</taxon>
        <taxon>Spiralia</taxon>
        <taxon>Lophotrochozoa</taxon>
        <taxon>Mollusca</taxon>
        <taxon>Bivalvia</taxon>
        <taxon>Autobranchia</taxon>
        <taxon>Heteroconchia</taxon>
        <taxon>Euheterodonta</taxon>
        <taxon>Imparidentia</taxon>
        <taxon>Neoheterodontei</taxon>
        <taxon>Myida</taxon>
        <taxon>Myoidea</taxon>
        <taxon>Myidae</taxon>
        <taxon>Mya</taxon>
    </lineage>
</organism>
<dbReference type="EMBL" id="CP111024">
    <property type="protein sequence ID" value="WAR23420.1"/>
    <property type="molecule type" value="Genomic_DNA"/>
</dbReference>
<dbReference type="Proteomes" id="UP001164746">
    <property type="component" value="Chromosome 13"/>
</dbReference>
<gene>
    <name evidence="2" type="ORF">MAR_037089</name>
</gene>
<accession>A0ABY7FMJ9</accession>
<reference evidence="2" key="1">
    <citation type="submission" date="2022-11" db="EMBL/GenBank/DDBJ databases">
        <title>Centuries of genome instability and evolution in soft-shell clam transmissible cancer (bioRxiv).</title>
        <authorList>
            <person name="Hart S.F.M."/>
            <person name="Yonemitsu M.A."/>
            <person name="Giersch R.M."/>
            <person name="Beal B.F."/>
            <person name="Arriagada G."/>
            <person name="Davis B.W."/>
            <person name="Ostrander E.A."/>
            <person name="Goff S.P."/>
            <person name="Metzger M.J."/>
        </authorList>
    </citation>
    <scope>NUCLEOTIDE SEQUENCE</scope>
    <source>
        <strain evidence="2">MELC-2E11</strain>
        <tissue evidence="2">Siphon/mantle</tissue>
    </source>
</reference>
<dbReference type="PANTHER" id="PTHR11552:SF147">
    <property type="entry name" value="CHOLINE DEHYDROGENASE, MITOCHONDRIAL"/>
    <property type="match status" value="1"/>
</dbReference>